<dbReference type="CDD" id="cd00830">
    <property type="entry name" value="KAS_III"/>
    <property type="match status" value="1"/>
</dbReference>
<evidence type="ECO:0000313" key="16">
    <source>
        <dbReference type="Proteomes" id="UP000517765"/>
    </source>
</evidence>
<reference evidence="14 15" key="1">
    <citation type="submission" date="2019-10" db="EMBL/GenBank/DDBJ databases">
        <title>Streptomyces sp. nov., a novel actinobacterium isolated from alkaline environment.</title>
        <authorList>
            <person name="Golinska P."/>
        </authorList>
    </citation>
    <scope>NUCLEOTIDE SEQUENCE [LARGE SCALE GENOMIC DNA]</scope>
    <source>
        <strain evidence="14 15">OF1</strain>
    </source>
</reference>
<feature type="domain" description="Beta-ketoacyl-[acyl-carrier-protein] synthase III C-terminal" evidence="10">
    <location>
        <begin position="252"/>
        <end position="346"/>
    </location>
</feature>
<dbReference type="Gene3D" id="3.40.47.10">
    <property type="match status" value="1"/>
</dbReference>
<keyword evidence="5 9" id="KW-0276">Fatty acid metabolism</keyword>
<evidence type="ECO:0000256" key="9">
    <source>
        <dbReference type="HAMAP-Rule" id="MF_01815"/>
    </source>
</evidence>
<dbReference type="InterPro" id="IPR004655">
    <property type="entry name" value="FabH"/>
</dbReference>
<evidence type="ECO:0000313" key="15">
    <source>
        <dbReference type="Proteomes" id="UP000320857"/>
    </source>
</evidence>
<dbReference type="InterPro" id="IPR016039">
    <property type="entry name" value="Thiolase-like"/>
</dbReference>
<comment type="domain">
    <text evidence="9">The last Arg residue of the ACP-binding site is essential for the weak association between ACP/AcpP and FabH.</text>
</comment>
<evidence type="ECO:0000256" key="7">
    <source>
        <dbReference type="ARBA" id="ARBA00023160"/>
    </source>
</evidence>
<dbReference type="SUPFAM" id="SSF53901">
    <property type="entry name" value="Thiolase-like"/>
    <property type="match status" value="1"/>
</dbReference>
<dbReference type="EMBL" id="JABJXA010000024">
    <property type="protein sequence ID" value="MBB1258465.1"/>
    <property type="molecule type" value="Genomic_DNA"/>
</dbReference>
<keyword evidence="8 9" id="KW-0012">Acyltransferase</keyword>
<evidence type="ECO:0000256" key="6">
    <source>
        <dbReference type="ARBA" id="ARBA00023098"/>
    </source>
</evidence>
<evidence type="ECO:0000256" key="5">
    <source>
        <dbReference type="ARBA" id="ARBA00022832"/>
    </source>
</evidence>
<keyword evidence="3 9" id="KW-0444">Lipid biosynthesis</keyword>
<keyword evidence="2 9" id="KW-0963">Cytoplasm</keyword>
<keyword evidence="15" id="KW-1185">Reference proteome</keyword>
<dbReference type="HAMAP" id="MF_01815">
    <property type="entry name" value="FabH"/>
    <property type="match status" value="1"/>
</dbReference>
<keyword evidence="9" id="KW-0511">Multifunctional enzyme</keyword>
<comment type="pathway">
    <text evidence="9">Lipid metabolism; fatty acid biosynthesis.</text>
</comment>
<comment type="function">
    <text evidence="9">Catalyzes the condensation reaction of fatty acid synthesis by the addition to an acyl acceptor of two carbons from malonyl-ACP. Catalyzes the first condensation reaction which initiates fatty acid synthesis and may therefore play a role in governing the total rate of fatty acid production. Possesses both acetoacetyl-ACP synthase and acetyl transacylase activities. Its substrate specificity determines the biosynthesis of branched-chain and/or straight-chain of fatty acids.</text>
</comment>
<dbReference type="RefSeq" id="WP_143647298.1">
    <property type="nucleotide sequence ID" value="NZ_JABJWZ010000057.1"/>
</dbReference>
<dbReference type="EC" id="2.3.1.180" evidence="9"/>
<feature type="region of interest" description="ACP-binding" evidence="9">
    <location>
        <begin position="268"/>
        <end position="272"/>
    </location>
</feature>
<evidence type="ECO:0000313" key="12">
    <source>
        <dbReference type="EMBL" id="MBB1253523.1"/>
    </source>
</evidence>
<gene>
    <name evidence="9 14" type="primary">fabH</name>
    <name evidence="14" type="ORF">FNX44_008090</name>
    <name evidence="12" type="ORF">H3146_09090</name>
    <name evidence="13" type="ORF">H3147_06410</name>
</gene>
<evidence type="ECO:0000256" key="1">
    <source>
        <dbReference type="ARBA" id="ARBA00008642"/>
    </source>
</evidence>
<dbReference type="Proteomes" id="UP000517765">
    <property type="component" value="Unassembled WGS sequence"/>
</dbReference>
<dbReference type="Proteomes" id="UP000320857">
    <property type="component" value="Unassembled WGS sequence"/>
</dbReference>
<keyword evidence="4 9" id="KW-0808">Transferase</keyword>
<protein>
    <recommendedName>
        <fullName evidence="9">Beta-ketoacyl-[acyl-carrier-protein] synthase III</fullName>
        <shortName evidence="9">Beta-ketoacyl-ACP synthase III</shortName>
        <shortName evidence="9">KAS III</shortName>
        <ecNumber evidence="9">2.3.1.180</ecNumber>
    </recommendedName>
    <alternativeName>
        <fullName evidence="9">3-oxoacyl-[acyl-carrier-protein] synthase 3</fullName>
    </alternativeName>
    <alternativeName>
        <fullName evidence="9">3-oxoacyl-[acyl-carrier-protein] synthase III</fullName>
    </alternativeName>
</protein>
<dbReference type="Pfam" id="PF08541">
    <property type="entry name" value="ACP_syn_III_C"/>
    <property type="match status" value="1"/>
</dbReference>
<dbReference type="InterPro" id="IPR013751">
    <property type="entry name" value="ACP_syn_III_N"/>
</dbReference>
<dbReference type="AlphaFoldDB" id="A0A5P0YNI6"/>
<proteinExistence type="inferred from homology"/>
<evidence type="ECO:0000259" key="10">
    <source>
        <dbReference type="Pfam" id="PF08541"/>
    </source>
</evidence>
<evidence type="ECO:0000259" key="11">
    <source>
        <dbReference type="Pfam" id="PF08545"/>
    </source>
</evidence>
<feature type="active site" evidence="9">
    <location>
        <position position="297"/>
    </location>
</feature>
<evidence type="ECO:0000313" key="13">
    <source>
        <dbReference type="EMBL" id="MBB1258465.1"/>
    </source>
</evidence>
<feature type="domain" description="Beta-ketoacyl-[acyl-carrier-protein] synthase III N-terminal" evidence="11">
    <location>
        <begin position="119"/>
        <end position="199"/>
    </location>
</feature>
<dbReference type="GO" id="GO:0006633">
    <property type="term" value="P:fatty acid biosynthetic process"/>
    <property type="evidence" value="ECO:0007669"/>
    <property type="project" value="UniProtKB-UniRule"/>
</dbReference>
<comment type="subcellular location">
    <subcellularLocation>
        <location evidence="9">Cytoplasm</location>
    </subcellularLocation>
</comment>
<dbReference type="PANTHER" id="PTHR34069">
    <property type="entry name" value="3-OXOACYL-[ACYL-CARRIER-PROTEIN] SYNTHASE 3"/>
    <property type="match status" value="1"/>
</dbReference>
<dbReference type="EMBL" id="VJYK02000059">
    <property type="protein sequence ID" value="MQS01831.1"/>
    <property type="molecule type" value="Genomic_DNA"/>
</dbReference>
<dbReference type="Pfam" id="PF08545">
    <property type="entry name" value="ACP_syn_III"/>
    <property type="match status" value="1"/>
</dbReference>
<feature type="active site" evidence="9">
    <location>
        <position position="125"/>
    </location>
</feature>
<evidence type="ECO:0000256" key="4">
    <source>
        <dbReference type="ARBA" id="ARBA00022679"/>
    </source>
</evidence>
<dbReference type="UniPathway" id="UPA00094"/>
<comment type="similarity">
    <text evidence="1 9">Belongs to the thiolase-like superfamily. FabH family.</text>
</comment>
<evidence type="ECO:0000313" key="14">
    <source>
        <dbReference type="EMBL" id="MQS01831.1"/>
    </source>
</evidence>
<dbReference type="Proteomes" id="UP000525686">
    <property type="component" value="Unassembled WGS sequence"/>
</dbReference>
<evidence type="ECO:0000256" key="3">
    <source>
        <dbReference type="ARBA" id="ARBA00022516"/>
    </source>
</evidence>
<feature type="active site" evidence="9">
    <location>
        <position position="267"/>
    </location>
</feature>
<comment type="caution">
    <text evidence="14">The sequence shown here is derived from an EMBL/GenBank/DDBJ whole genome shotgun (WGS) entry which is preliminary data.</text>
</comment>
<dbReference type="GO" id="GO:0005737">
    <property type="term" value="C:cytoplasm"/>
    <property type="evidence" value="ECO:0007669"/>
    <property type="project" value="UniProtKB-SubCell"/>
</dbReference>
<organism evidence="14 15">
    <name type="scientific">Streptomyces alkaliterrae</name>
    <dbReference type="NCBI Taxonomy" id="2213162"/>
    <lineage>
        <taxon>Bacteria</taxon>
        <taxon>Bacillati</taxon>
        <taxon>Actinomycetota</taxon>
        <taxon>Actinomycetes</taxon>
        <taxon>Kitasatosporales</taxon>
        <taxon>Streptomycetaceae</taxon>
        <taxon>Streptomyces</taxon>
    </lineage>
</organism>
<dbReference type="GO" id="GO:0033818">
    <property type="term" value="F:beta-ketoacyl-acyl-carrier-protein synthase III activity"/>
    <property type="evidence" value="ECO:0007669"/>
    <property type="project" value="UniProtKB-UniRule"/>
</dbReference>
<dbReference type="NCBIfam" id="NF006829">
    <property type="entry name" value="PRK09352.1"/>
    <property type="match status" value="1"/>
</dbReference>
<comment type="subunit">
    <text evidence="9">Homodimer.</text>
</comment>
<reference evidence="16 17" key="2">
    <citation type="submission" date="2020-05" db="EMBL/GenBank/DDBJ databases">
        <title>Classification of alakaliphilic streptomycetes isolated from an alkaline soil next to Lonar Crater, India and a proposal for the recognition of Streptomyces alkaliterrae sp. nov.</title>
        <authorList>
            <person name="Golinska P."/>
        </authorList>
    </citation>
    <scope>NUCLEOTIDE SEQUENCE [LARGE SCALE GENOMIC DNA]</scope>
    <source>
        <strain evidence="17">OF3</strain>
        <strain evidence="16">OF8</strain>
    </source>
</reference>
<dbReference type="EMBL" id="JABJWZ010000057">
    <property type="protein sequence ID" value="MBB1253523.1"/>
    <property type="molecule type" value="Genomic_DNA"/>
</dbReference>
<comment type="catalytic activity">
    <reaction evidence="9">
        <text>malonyl-[ACP] + acetyl-CoA + H(+) = 3-oxobutanoyl-[ACP] + CO2 + CoA</text>
        <dbReference type="Rhea" id="RHEA:12080"/>
        <dbReference type="Rhea" id="RHEA-COMP:9623"/>
        <dbReference type="Rhea" id="RHEA-COMP:9625"/>
        <dbReference type="ChEBI" id="CHEBI:15378"/>
        <dbReference type="ChEBI" id="CHEBI:16526"/>
        <dbReference type="ChEBI" id="CHEBI:57287"/>
        <dbReference type="ChEBI" id="CHEBI:57288"/>
        <dbReference type="ChEBI" id="CHEBI:78449"/>
        <dbReference type="ChEBI" id="CHEBI:78450"/>
        <dbReference type="EC" id="2.3.1.180"/>
    </reaction>
</comment>
<evidence type="ECO:0000256" key="2">
    <source>
        <dbReference type="ARBA" id="ARBA00022490"/>
    </source>
</evidence>
<keyword evidence="6 9" id="KW-0443">Lipid metabolism</keyword>
<dbReference type="InterPro" id="IPR013747">
    <property type="entry name" value="ACP_syn_III_C"/>
</dbReference>
<dbReference type="GO" id="GO:0004315">
    <property type="term" value="F:3-oxoacyl-[acyl-carrier-protein] synthase activity"/>
    <property type="evidence" value="ECO:0007669"/>
    <property type="project" value="InterPro"/>
</dbReference>
<dbReference type="NCBIfam" id="TIGR00747">
    <property type="entry name" value="fabH"/>
    <property type="match status" value="1"/>
</dbReference>
<dbReference type="GO" id="GO:0044550">
    <property type="term" value="P:secondary metabolite biosynthetic process"/>
    <property type="evidence" value="ECO:0007669"/>
    <property type="project" value="TreeGrafter"/>
</dbReference>
<accession>A0A5P0YNI6</accession>
<evidence type="ECO:0000313" key="17">
    <source>
        <dbReference type="Proteomes" id="UP000525686"/>
    </source>
</evidence>
<name>A0A5P0YNI6_9ACTN</name>
<sequence length="351" mass="35947">MAAARRPAAPARPPAPAAVLCGVGGWVPPREVTNAELSRRLDTSDEWIRSRTGIRERRMINPGEATSDLAVEAGRLALKSSGEADADAVVLATTTPDRPCPGTAPEVAHRLGLTGAAAFDVSAVCTGFLYALAAGQGLIAAGTARRVLVIAADAFTTIIDPADRGTAVIFADGAGAVVLRAGGPDEPGALGRVVLGSDGERAELIQVPAGGSRQRSTGRPAPARDHYFQMRGRETFRQAVGHMSAASRAAVADAGWRLADVDRVVAHQANARILAAVADELELAEDRLLSNIAHVGNTGGASIPLLLAQAQEGLPSVSGGRLAAGDRLLLTAFGAGLAWGATALLWPDLPG</sequence>
<reference evidence="12" key="3">
    <citation type="journal article" name="Syst. Appl. Microbiol.">
        <title>Streptomyces alkaliterrae sp. nov., isolated from an alkaline soil, and emended descriptions of Streptomyces alkaliphilus, Streptomyces calidiresistens and Streptomyces durbertensis.</title>
        <authorList>
            <person name="Swiecimska M."/>
            <person name="Golinska P."/>
            <person name="Nouioui I."/>
            <person name="Wypij M."/>
            <person name="Rai M."/>
            <person name="Sangal V."/>
            <person name="Goodfellow M."/>
        </authorList>
    </citation>
    <scope>NUCLEOTIDE SEQUENCE</scope>
    <source>
        <strain evidence="12">OF3</strain>
        <strain evidence="13">OF8</strain>
    </source>
</reference>
<evidence type="ECO:0000256" key="8">
    <source>
        <dbReference type="ARBA" id="ARBA00023315"/>
    </source>
</evidence>
<dbReference type="PANTHER" id="PTHR34069:SF2">
    <property type="entry name" value="BETA-KETOACYL-[ACYL-CARRIER-PROTEIN] SYNTHASE III"/>
    <property type="match status" value="1"/>
</dbReference>
<keyword evidence="7 9" id="KW-0275">Fatty acid biosynthesis</keyword>